<dbReference type="InterPro" id="IPR036567">
    <property type="entry name" value="RHF-like"/>
</dbReference>
<gene>
    <name evidence="1" type="ORF">PRZ01_01670</name>
</gene>
<name>A0ABT5KM38_9BURK</name>
<organism evidence="1 2">
    <name type="scientific">Roseateles koreensis</name>
    <dbReference type="NCBI Taxonomy" id="2987526"/>
    <lineage>
        <taxon>Bacteria</taxon>
        <taxon>Pseudomonadati</taxon>
        <taxon>Pseudomonadota</taxon>
        <taxon>Betaproteobacteria</taxon>
        <taxon>Burkholderiales</taxon>
        <taxon>Sphaerotilaceae</taxon>
        <taxon>Roseateles</taxon>
    </lineage>
</organism>
<dbReference type="SUPFAM" id="SSF69754">
    <property type="entry name" value="Ribosome binding protein Y (YfiA homologue)"/>
    <property type="match status" value="1"/>
</dbReference>
<dbReference type="Gene3D" id="3.30.160.100">
    <property type="entry name" value="Ribosome hibernation promotion factor-like"/>
    <property type="match status" value="1"/>
</dbReference>
<sequence length="121" mass="13195">MQFQLNTDEHIQGTEQLAAWVETELKGKLTRFRDQLTRIEAHMSDANGVRVGDHDKRCKLEARMAGLQPVVVSHDAGTVADALHGAADKLLRALDSTVGKLRDAHGRDTIRGAAADAVDEL</sequence>
<comment type="caution">
    <text evidence="1">The sequence shown here is derived from an EMBL/GenBank/DDBJ whole genome shotgun (WGS) entry which is preliminary data.</text>
</comment>
<proteinExistence type="predicted"/>
<evidence type="ECO:0000313" key="1">
    <source>
        <dbReference type="EMBL" id="MDC8783897.1"/>
    </source>
</evidence>
<dbReference type="EMBL" id="JAQQXS010000001">
    <property type="protein sequence ID" value="MDC8783897.1"/>
    <property type="molecule type" value="Genomic_DNA"/>
</dbReference>
<dbReference type="RefSeq" id="WP_273595003.1">
    <property type="nucleotide sequence ID" value="NZ_JAQQXS010000001.1"/>
</dbReference>
<reference evidence="1 2" key="1">
    <citation type="submission" date="2022-10" db="EMBL/GenBank/DDBJ databases">
        <title>paucibacter sp. hw8 Genome sequencing.</title>
        <authorList>
            <person name="Park S."/>
        </authorList>
    </citation>
    <scope>NUCLEOTIDE SEQUENCE [LARGE SCALE GENOMIC DNA]</scope>
    <source>
        <strain evidence="2">hw8</strain>
    </source>
</reference>
<dbReference type="InterPro" id="IPR003489">
    <property type="entry name" value="RHF/RaiA"/>
</dbReference>
<dbReference type="Pfam" id="PF02482">
    <property type="entry name" value="Ribosomal_S30AE"/>
    <property type="match status" value="1"/>
</dbReference>
<keyword evidence="2" id="KW-1185">Reference proteome</keyword>
<evidence type="ECO:0000313" key="2">
    <source>
        <dbReference type="Proteomes" id="UP001219862"/>
    </source>
</evidence>
<dbReference type="Proteomes" id="UP001219862">
    <property type="component" value="Unassembled WGS sequence"/>
</dbReference>
<accession>A0ABT5KM38</accession>
<protein>
    <submittedName>
        <fullName evidence="1">HPF/RaiA family ribosome-associated protein</fullName>
    </submittedName>
</protein>